<dbReference type="GO" id="GO:0004252">
    <property type="term" value="F:serine-type endopeptidase activity"/>
    <property type="evidence" value="ECO:0007669"/>
    <property type="project" value="UniProtKB-UniRule"/>
</dbReference>
<dbReference type="GO" id="GO:0030163">
    <property type="term" value="P:protein catabolic process"/>
    <property type="evidence" value="ECO:0007669"/>
    <property type="project" value="InterPro"/>
</dbReference>
<name>A0A150J495_9EURY</name>
<feature type="domain" description="Lon proteolytic" evidence="5">
    <location>
        <begin position="561"/>
        <end position="756"/>
    </location>
</feature>
<evidence type="ECO:0000256" key="1">
    <source>
        <dbReference type="ARBA" id="ARBA00004127"/>
    </source>
</evidence>
<dbReference type="InterPro" id="IPR008269">
    <property type="entry name" value="Lon_proteolytic"/>
</dbReference>
<dbReference type="InterPro" id="IPR046844">
    <property type="entry name" value="Lon-like_helical"/>
</dbReference>
<dbReference type="AlphaFoldDB" id="A0A150J495"/>
<dbReference type="InterPro" id="IPR027417">
    <property type="entry name" value="P-loop_NTPase"/>
</dbReference>
<gene>
    <name evidence="6" type="ORF">AMQ22_01068</name>
</gene>
<keyword evidence="2 3" id="KW-0645">Protease</keyword>
<dbReference type="STRING" id="1705564.APG08_00134"/>
<dbReference type="InterPro" id="IPR014721">
    <property type="entry name" value="Ribsml_uS5_D2-typ_fold_subgr"/>
</dbReference>
<dbReference type="Pfam" id="PF05362">
    <property type="entry name" value="Lon_C"/>
    <property type="match status" value="1"/>
</dbReference>
<dbReference type="InterPro" id="IPR041699">
    <property type="entry name" value="AAA_32"/>
</dbReference>
<dbReference type="SUPFAM" id="SSF54211">
    <property type="entry name" value="Ribosomal protein S5 domain 2-like"/>
    <property type="match status" value="1"/>
</dbReference>
<evidence type="ECO:0000259" key="5">
    <source>
        <dbReference type="PROSITE" id="PS51786"/>
    </source>
</evidence>
<evidence type="ECO:0000256" key="2">
    <source>
        <dbReference type="ARBA" id="ARBA00022670"/>
    </source>
</evidence>
<dbReference type="Gene3D" id="3.30.230.10">
    <property type="match status" value="1"/>
</dbReference>
<dbReference type="GO" id="GO:0006508">
    <property type="term" value="P:proteolysis"/>
    <property type="evidence" value="ECO:0007669"/>
    <property type="project" value="UniProtKB-KW"/>
</dbReference>
<keyword evidence="3 6" id="KW-0378">Hydrolase</keyword>
<dbReference type="Proteomes" id="UP000075398">
    <property type="component" value="Unassembled WGS sequence"/>
</dbReference>
<proteinExistence type="inferred from homology"/>
<comment type="similarity">
    <text evidence="3">Belongs to the peptidase S16 family.</text>
</comment>
<dbReference type="InterPro" id="IPR020568">
    <property type="entry name" value="Ribosomal_Su5_D2-typ_SF"/>
</dbReference>
<dbReference type="InterPro" id="IPR027065">
    <property type="entry name" value="Lon_Prtase"/>
</dbReference>
<feature type="coiled-coil region" evidence="4">
    <location>
        <begin position="200"/>
        <end position="227"/>
    </location>
</feature>
<feature type="active site" evidence="3">
    <location>
        <position position="651"/>
    </location>
</feature>
<dbReference type="Pfam" id="PF20437">
    <property type="entry name" value="LonC_helical"/>
    <property type="match status" value="1"/>
</dbReference>
<dbReference type="SUPFAM" id="SSF52540">
    <property type="entry name" value="P-loop containing nucleoside triphosphate hydrolases"/>
    <property type="match status" value="1"/>
</dbReference>
<dbReference type="Pfam" id="PF20436">
    <property type="entry name" value="LonB_AAA-LID"/>
    <property type="match status" value="1"/>
</dbReference>
<dbReference type="EC" id="3.4.21.-" evidence="6"/>
<comment type="caution">
    <text evidence="6">The sequence shown here is derived from an EMBL/GenBank/DDBJ whole genome shotgun (WGS) entry which is preliminary data.</text>
</comment>
<dbReference type="PRINTS" id="PR00830">
    <property type="entry name" value="ENDOLAPTASE"/>
</dbReference>
<protein>
    <submittedName>
        <fullName evidence="6">Archaeal Lon protease</fullName>
        <ecNumber evidence="6">3.4.21.-</ecNumber>
    </submittedName>
</protein>
<dbReference type="PANTHER" id="PTHR10046">
    <property type="entry name" value="ATP DEPENDENT LON PROTEASE FAMILY MEMBER"/>
    <property type="match status" value="1"/>
</dbReference>
<comment type="subcellular location">
    <subcellularLocation>
        <location evidence="1">Endomembrane system</location>
        <topology evidence="1">Multi-pass membrane protein</topology>
    </subcellularLocation>
</comment>
<dbReference type="PROSITE" id="PS51786">
    <property type="entry name" value="LON_PROTEOLYTIC"/>
    <property type="match status" value="1"/>
</dbReference>
<organism evidence="6 7">
    <name type="scientific">Candidatus Methanofastidiosum methylothiophilum</name>
    <dbReference type="NCBI Taxonomy" id="1705564"/>
    <lineage>
        <taxon>Archaea</taxon>
        <taxon>Methanobacteriati</taxon>
        <taxon>Methanobacteriota</taxon>
        <taxon>Stenosarchaea group</taxon>
        <taxon>Candidatus Methanofastidiosia</taxon>
        <taxon>Candidatus Methanofastidiosales</taxon>
        <taxon>Candidatus Methanofastidiosaceae</taxon>
        <taxon>Candidatus Methanofastidiosum</taxon>
    </lineage>
</organism>
<dbReference type="EMBL" id="LNGC01000039">
    <property type="protein sequence ID" value="KYC51968.1"/>
    <property type="molecule type" value="Genomic_DNA"/>
</dbReference>
<dbReference type="Gene3D" id="1.10.8.60">
    <property type="match status" value="1"/>
</dbReference>
<accession>A0A150J495</accession>
<sequence length="800" mass="90343">MTKELSPDMVRRTFDKNKLKCKSSQDVSPLEDIVGQDRALKALKFGLEIKEKGFNIFVAGFPGTGKMTAVKSFLDKLAEDQAVPPDWCYVNNFQEPYEPKVIKLKAGQGRVFHKDMTNFLNETKINLPKAFESEDFAIKRESTIQKIEAERNKIFSELNRKAEKEGLIVQSTPMGFIFVPVVSGRPMTEEEFIALNPEMKEDIQKRRDKLNSELRLVFRQLKELDTKTFEEIKELNKEVALFTMGHLLEDLNKKYSEYPEIISYLKEVQEDILENIPLFYKPNVPQAPVQAPWAEELPFRKYMINLFTDNFNLSGRPVVVELNPTYQNLFGRIEKEAQFGMLTTDFTMIRGGSIHKANGGYLVIPAEELVKNLFSYDGLKRALSSEEAIVEEAGERLGFITTKGLRPAPIPLNTKVVIVGNPMIYQSLFSLDPEFKELFKVKAEFDINMDFNDDNVKNYVSFICSLCSKEELLHLDSSAIAKVIEFGARLADDQEKLSTKFADIADVIREANFYAKQDKNNVIKDLHIVKAVEEKNYRSNLIQERMNEMVTRGFYLIDTEGEAVGQINGLAVLSMGDYAFGRPSRVTATVNIGRGGIIDIEREAKMGGNIHSKGVMILGGYLAENFAQDKPLNLTARLVFEQNYEGVDGDSASSTELYAILSALSEVPIKQYFAVTGSVNQKGEVQAIGGVNYKIEGFYEICKAKGLNGKQSVLIPRSNIQNLMLKEEIVEAVKEGKFHIYSVDNIKEGIEILTGIKAGEKGPNGKYPEDSIYGMVDKRLRTMAEKMENSPDEKEKKNNH</sequence>
<keyword evidence="3" id="KW-0720">Serine protease</keyword>
<dbReference type="PATRIC" id="fig|1705409.3.peg.1102"/>
<dbReference type="GO" id="GO:0004176">
    <property type="term" value="F:ATP-dependent peptidase activity"/>
    <property type="evidence" value="ECO:0007669"/>
    <property type="project" value="UniProtKB-UniRule"/>
</dbReference>
<dbReference type="InterPro" id="IPR046843">
    <property type="entry name" value="LonB_AAA-LID"/>
</dbReference>
<keyword evidence="4" id="KW-0175">Coiled coil</keyword>
<evidence type="ECO:0000256" key="3">
    <source>
        <dbReference type="PROSITE-ProRule" id="PRU01122"/>
    </source>
</evidence>
<evidence type="ECO:0000313" key="7">
    <source>
        <dbReference type="Proteomes" id="UP000075398"/>
    </source>
</evidence>
<dbReference type="GO" id="GO:0005524">
    <property type="term" value="F:ATP binding"/>
    <property type="evidence" value="ECO:0007669"/>
    <property type="project" value="InterPro"/>
</dbReference>
<feature type="active site" evidence="3">
    <location>
        <position position="694"/>
    </location>
</feature>
<reference evidence="6 7" key="1">
    <citation type="journal article" date="2016" name="ISME J.">
        <title>Chasing the elusive Euryarchaeota class WSA2: genomes reveal a uniquely fastidious methyl-reducing methanogen.</title>
        <authorList>
            <person name="Nobu M.K."/>
            <person name="Narihiro T."/>
            <person name="Kuroda K."/>
            <person name="Mei R."/>
            <person name="Liu W.T."/>
        </authorList>
    </citation>
    <scope>NUCLEOTIDE SEQUENCE [LARGE SCALE GENOMIC DNA]</scope>
    <source>
        <strain evidence="6">U1lsi0528_Bin055</strain>
    </source>
</reference>
<dbReference type="Pfam" id="PF13654">
    <property type="entry name" value="AAA_32"/>
    <property type="match status" value="1"/>
</dbReference>
<evidence type="ECO:0000313" key="6">
    <source>
        <dbReference type="EMBL" id="KYC51968.1"/>
    </source>
</evidence>
<dbReference type="GO" id="GO:0012505">
    <property type="term" value="C:endomembrane system"/>
    <property type="evidence" value="ECO:0007669"/>
    <property type="project" value="UniProtKB-SubCell"/>
</dbReference>
<dbReference type="Gene3D" id="3.40.50.300">
    <property type="entry name" value="P-loop containing nucleotide triphosphate hydrolases"/>
    <property type="match status" value="2"/>
</dbReference>
<evidence type="ECO:0000256" key="4">
    <source>
        <dbReference type="SAM" id="Coils"/>
    </source>
</evidence>